<accession>A0ABY5I276</accession>
<protein>
    <submittedName>
        <fullName evidence="10">Uncharacterized protein</fullName>
    </submittedName>
</protein>
<dbReference type="InterPro" id="IPR037225">
    <property type="entry name" value="Nuo51_FMN-bd_sf"/>
</dbReference>
<evidence type="ECO:0000256" key="5">
    <source>
        <dbReference type="ARBA" id="ARBA00022982"/>
    </source>
</evidence>
<dbReference type="PANTHER" id="PTHR43034">
    <property type="entry name" value="ION-TRANSLOCATING OXIDOREDUCTASE COMPLEX SUBUNIT C"/>
    <property type="match status" value="1"/>
</dbReference>
<evidence type="ECO:0000256" key="1">
    <source>
        <dbReference type="ARBA" id="ARBA00022448"/>
    </source>
</evidence>
<keyword evidence="5" id="KW-0249">Electron transport</keyword>
<feature type="domain" description="NADH-ubiquinone oxidoreductase 51kDa subunit FMN-binding" evidence="8">
    <location>
        <begin position="127"/>
        <end position="247"/>
    </location>
</feature>
<dbReference type="InterPro" id="IPR010208">
    <property type="entry name" value="Ion_transpt_RnfC/RsxC"/>
</dbReference>
<keyword evidence="3" id="KW-0479">Metal-binding</keyword>
<evidence type="ECO:0000313" key="11">
    <source>
        <dbReference type="Proteomes" id="UP001060112"/>
    </source>
</evidence>
<evidence type="ECO:0000256" key="7">
    <source>
        <dbReference type="ARBA" id="ARBA00023014"/>
    </source>
</evidence>
<dbReference type="InterPro" id="IPR026902">
    <property type="entry name" value="RnfC_N"/>
</dbReference>
<evidence type="ECO:0000259" key="9">
    <source>
        <dbReference type="Pfam" id="PF13375"/>
    </source>
</evidence>
<evidence type="ECO:0000259" key="8">
    <source>
        <dbReference type="Pfam" id="PF01512"/>
    </source>
</evidence>
<dbReference type="Proteomes" id="UP001060112">
    <property type="component" value="Chromosome"/>
</dbReference>
<dbReference type="Pfam" id="PF01512">
    <property type="entry name" value="Complex1_51K"/>
    <property type="match status" value="1"/>
</dbReference>
<keyword evidence="4" id="KW-0677">Repeat</keyword>
<keyword evidence="1" id="KW-0813">Transport</keyword>
<keyword evidence="11" id="KW-1185">Reference proteome</keyword>
<dbReference type="PANTHER" id="PTHR43034:SF2">
    <property type="entry name" value="ION-TRANSLOCATING OXIDOREDUCTASE COMPLEX SUBUNIT C"/>
    <property type="match status" value="1"/>
</dbReference>
<dbReference type="RefSeq" id="WP_290138807.1">
    <property type="nucleotide sequence ID" value="NZ_CP101620.1"/>
</dbReference>
<dbReference type="Gene3D" id="3.40.50.11540">
    <property type="entry name" value="NADH-ubiquinone oxidoreductase 51kDa subunit"/>
    <property type="match status" value="1"/>
</dbReference>
<evidence type="ECO:0000256" key="6">
    <source>
        <dbReference type="ARBA" id="ARBA00023004"/>
    </source>
</evidence>
<dbReference type="EMBL" id="CP101620">
    <property type="protein sequence ID" value="UTY38474.1"/>
    <property type="molecule type" value="Genomic_DNA"/>
</dbReference>
<evidence type="ECO:0000256" key="4">
    <source>
        <dbReference type="ARBA" id="ARBA00022737"/>
    </source>
</evidence>
<feature type="domain" description="RnfC Barrel sandwich hybrid" evidence="9">
    <location>
        <begin position="7"/>
        <end position="103"/>
    </location>
</feature>
<reference evidence="10" key="1">
    <citation type="submission" date="2022-07" db="EMBL/GenBank/DDBJ databases">
        <title>Faecal culturing of patients with breast cancer.</title>
        <authorList>
            <person name="Teng N.M.Y."/>
            <person name="Kiu R."/>
            <person name="Evans R."/>
            <person name="Baker D.J."/>
            <person name="Zenner C."/>
            <person name="Robinson S.D."/>
            <person name="Hall L.J."/>
        </authorList>
    </citation>
    <scope>NUCLEOTIDE SEQUENCE</scope>
    <source>
        <strain evidence="10">LH1062</strain>
    </source>
</reference>
<proteinExistence type="predicted"/>
<evidence type="ECO:0000256" key="3">
    <source>
        <dbReference type="ARBA" id="ARBA00022723"/>
    </source>
</evidence>
<keyword evidence="7" id="KW-0411">Iron-sulfur</keyword>
<dbReference type="SUPFAM" id="SSF142019">
    <property type="entry name" value="Nqo1 FMN-binding domain-like"/>
    <property type="match status" value="1"/>
</dbReference>
<keyword evidence="2" id="KW-0004">4Fe-4S</keyword>
<organism evidence="10 11">
    <name type="scientific">Allocoprobacillus halotolerans</name>
    <dbReference type="NCBI Taxonomy" id="2944914"/>
    <lineage>
        <taxon>Bacteria</taxon>
        <taxon>Bacillati</taxon>
        <taxon>Bacillota</taxon>
        <taxon>Erysipelotrichia</taxon>
        <taxon>Erysipelotrichales</taxon>
        <taxon>Erysipelotrichaceae</taxon>
        <taxon>Allocoprobacillus</taxon>
    </lineage>
</organism>
<name>A0ABY5I276_9FIRM</name>
<sequence>MSILSGKGKVKLDGQKGLTKDKPILTIETPDVIYVPLVLGVATDFDVHVKEGDHVCIGTKLATRKSMYVPIYSPVSGTVKGIEKRMHASKRLQNHIVIENDHKDEKVKAYEVSDPDHMSQEDIIKAIKELGIVGLGGSGFPTYVKYENVKNIETILINGVECEPFLTSDHVAMKRDIKALFDGVHYMIQAAGAKNAIIAIKEHKPDLMELLVEEAKNYDNIKPREVPDRYPMGWERVLIRTVFKKNMIVYQQK</sequence>
<evidence type="ECO:0000256" key="2">
    <source>
        <dbReference type="ARBA" id="ARBA00022485"/>
    </source>
</evidence>
<dbReference type="InterPro" id="IPR011538">
    <property type="entry name" value="Nuo51_FMN-bd"/>
</dbReference>
<evidence type="ECO:0000313" key="10">
    <source>
        <dbReference type="EMBL" id="UTY38474.1"/>
    </source>
</evidence>
<gene>
    <name evidence="10" type="ORF">NMU03_12550</name>
</gene>
<keyword evidence="6" id="KW-0408">Iron</keyword>
<dbReference type="Pfam" id="PF13375">
    <property type="entry name" value="RnfC_N"/>
    <property type="match status" value="1"/>
</dbReference>